<feature type="chain" id="PRO_5040473523" description="Secreted protein" evidence="1">
    <location>
        <begin position="21"/>
        <end position="97"/>
    </location>
</feature>
<reference evidence="2" key="1">
    <citation type="journal article" date="2021" name="Nat. Commun.">
        <title>Genetic determinants of endophytism in the Arabidopsis root mycobiome.</title>
        <authorList>
            <person name="Mesny F."/>
            <person name="Miyauchi S."/>
            <person name="Thiergart T."/>
            <person name="Pickel B."/>
            <person name="Atanasova L."/>
            <person name="Karlsson M."/>
            <person name="Huettel B."/>
            <person name="Barry K.W."/>
            <person name="Haridas S."/>
            <person name="Chen C."/>
            <person name="Bauer D."/>
            <person name="Andreopoulos W."/>
            <person name="Pangilinan J."/>
            <person name="LaButti K."/>
            <person name="Riley R."/>
            <person name="Lipzen A."/>
            <person name="Clum A."/>
            <person name="Drula E."/>
            <person name="Henrissat B."/>
            <person name="Kohler A."/>
            <person name="Grigoriev I.V."/>
            <person name="Martin F.M."/>
            <person name="Hacquard S."/>
        </authorList>
    </citation>
    <scope>NUCLEOTIDE SEQUENCE</scope>
    <source>
        <strain evidence="2">MPI-SDFR-AT-0073</strain>
    </source>
</reference>
<feature type="signal peptide" evidence="1">
    <location>
        <begin position="1"/>
        <end position="20"/>
    </location>
</feature>
<evidence type="ECO:0008006" key="4">
    <source>
        <dbReference type="Google" id="ProtNLM"/>
    </source>
</evidence>
<comment type="caution">
    <text evidence="2">The sequence shown here is derived from an EMBL/GenBank/DDBJ whole genome shotgun (WGS) entry which is preliminary data.</text>
</comment>
<keyword evidence="1" id="KW-0732">Signal</keyword>
<accession>A0A9P8UA39</accession>
<sequence length="97" mass="10988">MQSDMQVLVLLLRVFGGLDGGGRDGMPSLVFGPGFGKHEAKQDTMQMRCRYVTWSWSRVEVGQFRFVSYPFFPALRCVALRLAQVRTFIFPVPQATV</sequence>
<dbReference type="Proteomes" id="UP000758603">
    <property type="component" value="Unassembled WGS sequence"/>
</dbReference>
<keyword evidence="3" id="KW-1185">Reference proteome</keyword>
<name>A0A9P8UA39_9PEZI</name>
<protein>
    <recommendedName>
        <fullName evidence="4">Secreted protein</fullName>
    </recommendedName>
</protein>
<evidence type="ECO:0000313" key="3">
    <source>
        <dbReference type="Proteomes" id="UP000758603"/>
    </source>
</evidence>
<proteinExistence type="predicted"/>
<dbReference type="EMBL" id="JAGPXC010000015">
    <property type="protein sequence ID" value="KAH6638659.1"/>
    <property type="molecule type" value="Genomic_DNA"/>
</dbReference>
<evidence type="ECO:0000313" key="2">
    <source>
        <dbReference type="EMBL" id="KAH6638659.1"/>
    </source>
</evidence>
<organism evidence="2 3">
    <name type="scientific">Truncatella angustata</name>
    <dbReference type="NCBI Taxonomy" id="152316"/>
    <lineage>
        <taxon>Eukaryota</taxon>
        <taxon>Fungi</taxon>
        <taxon>Dikarya</taxon>
        <taxon>Ascomycota</taxon>
        <taxon>Pezizomycotina</taxon>
        <taxon>Sordariomycetes</taxon>
        <taxon>Xylariomycetidae</taxon>
        <taxon>Amphisphaeriales</taxon>
        <taxon>Sporocadaceae</taxon>
        <taxon>Truncatella</taxon>
    </lineage>
</organism>
<dbReference type="AlphaFoldDB" id="A0A9P8UA39"/>
<dbReference type="RefSeq" id="XP_045950931.1">
    <property type="nucleotide sequence ID" value="XM_046095090.1"/>
</dbReference>
<dbReference type="GeneID" id="70123983"/>
<evidence type="ECO:0000256" key="1">
    <source>
        <dbReference type="SAM" id="SignalP"/>
    </source>
</evidence>
<gene>
    <name evidence="2" type="ORF">BKA67DRAFT_146195</name>
</gene>